<dbReference type="InterPro" id="IPR011055">
    <property type="entry name" value="Dup_hybrid_motif"/>
</dbReference>
<dbReference type="InterPro" id="IPR050570">
    <property type="entry name" value="Cell_wall_metabolism_enzyme"/>
</dbReference>
<evidence type="ECO:0000256" key="2">
    <source>
        <dbReference type="SAM" id="Phobius"/>
    </source>
</evidence>
<keyword evidence="1" id="KW-0732">Signal</keyword>
<protein>
    <submittedName>
        <fullName evidence="4">Peptidase family M23</fullName>
    </submittedName>
</protein>
<dbReference type="Proteomes" id="UP000198510">
    <property type="component" value="Unassembled WGS sequence"/>
</dbReference>
<proteinExistence type="predicted"/>
<keyword evidence="2" id="KW-1133">Transmembrane helix</keyword>
<keyword evidence="2" id="KW-0472">Membrane</keyword>
<evidence type="ECO:0000313" key="5">
    <source>
        <dbReference type="Proteomes" id="UP000198510"/>
    </source>
</evidence>
<dbReference type="AlphaFoldDB" id="A0A1G9E7D0"/>
<evidence type="ECO:0000259" key="3">
    <source>
        <dbReference type="Pfam" id="PF01551"/>
    </source>
</evidence>
<feature type="transmembrane region" description="Helical" evidence="2">
    <location>
        <begin position="38"/>
        <end position="65"/>
    </location>
</feature>
<dbReference type="Gene3D" id="2.70.70.10">
    <property type="entry name" value="Glucose Permease (Domain IIA)"/>
    <property type="match status" value="1"/>
</dbReference>
<dbReference type="STRING" id="1075417.SAMN05421823_103374"/>
<accession>A0A1G9E7D0</accession>
<evidence type="ECO:0000313" key="4">
    <source>
        <dbReference type="EMBL" id="SDK72033.1"/>
    </source>
</evidence>
<keyword evidence="5" id="KW-1185">Reference proteome</keyword>
<name>A0A1G9E7D0_9BACT</name>
<gene>
    <name evidence="4" type="ORF">SAMN05421823_103374</name>
</gene>
<dbReference type="PANTHER" id="PTHR21666:SF289">
    <property type="entry name" value="L-ALA--D-GLU ENDOPEPTIDASE"/>
    <property type="match status" value="1"/>
</dbReference>
<dbReference type="InterPro" id="IPR016047">
    <property type="entry name" value="M23ase_b-sheet_dom"/>
</dbReference>
<feature type="domain" description="M23ase beta-sheet core" evidence="3">
    <location>
        <begin position="191"/>
        <end position="285"/>
    </location>
</feature>
<sequence length="291" mass="32874">MQQKKTLSQRLTQPYRLVVRSEEDFAVRKQFRFNYAKVIVFSGLLVAILFAASFYVSKAWLLYWFESGGEEARMRRQMIQLSLATDSLAEQVSQRDQFILSFQKVVSSGDELEAEAHQLEKEEVDIERESVAESTLDDLSDIDTKWRKDFESKHSSDVIMSEEASTSLENVFLFSPINGIVSSDYDTKIGHYGVDVVAKKNEPVHGVADGTVIIASWTEDTGYTIAIQHANNLISIYKHNSSLSKKVGDFVKAGEVVSIIGNTGELTTGPHLHFELWYDGKPIDPKNYVKF</sequence>
<organism evidence="4 5">
    <name type="scientific">Catalinimonas alkaloidigena</name>
    <dbReference type="NCBI Taxonomy" id="1075417"/>
    <lineage>
        <taxon>Bacteria</taxon>
        <taxon>Pseudomonadati</taxon>
        <taxon>Bacteroidota</taxon>
        <taxon>Cytophagia</taxon>
        <taxon>Cytophagales</taxon>
        <taxon>Catalimonadaceae</taxon>
        <taxon>Catalinimonas</taxon>
    </lineage>
</organism>
<dbReference type="EMBL" id="FNFO01000003">
    <property type="protein sequence ID" value="SDK72033.1"/>
    <property type="molecule type" value="Genomic_DNA"/>
</dbReference>
<dbReference type="PANTHER" id="PTHR21666">
    <property type="entry name" value="PEPTIDASE-RELATED"/>
    <property type="match status" value="1"/>
</dbReference>
<dbReference type="GO" id="GO:0004222">
    <property type="term" value="F:metalloendopeptidase activity"/>
    <property type="evidence" value="ECO:0007669"/>
    <property type="project" value="TreeGrafter"/>
</dbReference>
<dbReference type="RefSeq" id="WP_245706014.1">
    <property type="nucleotide sequence ID" value="NZ_FNFO01000003.1"/>
</dbReference>
<dbReference type="Pfam" id="PF01551">
    <property type="entry name" value="Peptidase_M23"/>
    <property type="match status" value="1"/>
</dbReference>
<evidence type="ECO:0000256" key="1">
    <source>
        <dbReference type="ARBA" id="ARBA00022729"/>
    </source>
</evidence>
<keyword evidence="2" id="KW-0812">Transmembrane</keyword>
<reference evidence="4 5" key="1">
    <citation type="submission" date="2016-10" db="EMBL/GenBank/DDBJ databases">
        <authorList>
            <person name="de Groot N.N."/>
        </authorList>
    </citation>
    <scope>NUCLEOTIDE SEQUENCE [LARGE SCALE GENOMIC DNA]</scope>
    <source>
        <strain evidence="4 5">DSM 25186</strain>
    </source>
</reference>
<dbReference type="CDD" id="cd12797">
    <property type="entry name" value="M23_peptidase"/>
    <property type="match status" value="1"/>
</dbReference>
<dbReference type="SUPFAM" id="SSF51261">
    <property type="entry name" value="Duplicated hybrid motif"/>
    <property type="match status" value="1"/>
</dbReference>